<evidence type="ECO:0000256" key="1">
    <source>
        <dbReference type="SAM" id="SignalP"/>
    </source>
</evidence>
<feature type="chain" id="PRO_5025443494" description="Ubiquitin 3 binding protein But2 C-terminal domain-containing protein" evidence="1">
    <location>
        <begin position="18"/>
        <end position="219"/>
    </location>
</feature>
<keyword evidence="1" id="KW-0732">Signal</keyword>
<dbReference type="EMBL" id="ML987200">
    <property type="protein sequence ID" value="KAF2245767.1"/>
    <property type="molecule type" value="Genomic_DNA"/>
</dbReference>
<dbReference type="OrthoDB" id="3545468at2759"/>
<dbReference type="AlphaFoldDB" id="A0A6A6I620"/>
<proteinExistence type="predicted"/>
<dbReference type="Proteomes" id="UP000800094">
    <property type="component" value="Unassembled WGS sequence"/>
</dbReference>
<evidence type="ECO:0008006" key="4">
    <source>
        <dbReference type="Google" id="ProtNLM"/>
    </source>
</evidence>
<dbReference type="GeneID" id="54589635"/>
<reference evidence="2" key="1">
    <citation type="journal article" date="2020" name="Stud. Mycol.">
        <title>101 Dothideomycetes genomes: a test case for predicting lifestyles and emergence of pathogens.</title>
        <authorList>
            <person name="Haridas S."/>
            <person name="Albert R."/>
            <person name="Binder M."/>
            <person name="Bloem J."/>
            <person name="Labutti K."/>
            <person name="Salamov A."/>
            <person name="Andreopoulos B."/>
            <person name="Baker S."/>
            <person name="Barry K."/>
            <person name="Bills G."/>
            <person name="Bluhm B."/>
            <person name="Cannon C."/>
            <person name="Castanera R."/>
            <person name="Culley D."/>
            <person name="Daum C."/>
            <person name="Ezra D."/>
            <person name="Gonzalez J."/>
            <person name="Henrissat B."/>
            <person name="Kuo A."/>
            <person name="Liang C."/>
            <person name="Lipzen A."/>
            <person name="Lutzoni F."/>
            <person name="Magnuson J."/>
            <person name="Mondo S."/>
            <person name="Nolan M."/>
            <person name="Ohm R."/>
            <person name="Pangilinan J."/>
            <person name="Park H.-J."/>
            <person name="Ramirez L."/>
            <person name="Alfaro M."/>
            <person name="Sun H."/>
            <person name="Tritt A."/>
            <person name="Yoshinaga Y."/>
            <person name="Zwiers L.-H."/>
            <person name="Turgeon B."/>
            <person name="Goodwin S."/>
            <person name="Spatafora J."/>
            <person name="Crous P."/>
            <person name="Grigoriev I."/>
        </authorList>
    </citation>
    <scope>NUCLEOTIDE SEQUENCE</scope>
    <source>
        <strain evidence="2">CBS 122368</strain>
    </source>
</reference>
<protein>
    <recommendedName>
        <fullName evidence="4">Ubiquitin 3 binding protein But2 C-terminal domain-containing protein</fullName>
    </recommendedName>
</protein>
<feature type="signal peptide" evidence="1">
    <location>
        <begin position="1"/>
        <end position="17"/>
    </location>
</feature>
<sequence>MFSKTLAFASALASAFAALPDVTIKELPASCSSYPGYNADTGIAGPWTLQVVSSENPAIEGFGDTDVYSVSYNPNTDRKPSLRWGYITIPTRNDIAKRALECVNNTLHAYVPTDLTDAGAPTAVQWMPLTLSPNSDDDGVLLWKVPSGQPVKVYEHYVGEEKQPGVFLGGYDGTTTWGFKYYPASLGSYGMDYFSMRLMPADATLSANETRGFVKIYGS</sequence>
<dbReference type="RefSeq" id="XP_033680771.1">
    <property type="nucleotide sequence ID" value="XM_033836305.1"/>
</dbReference>
<name>A0A6A6I620_9PLEO</name>
<accession>A0A6A6I620</accession>
<evidence type="ECO:0000313" key="2">
    <source>
        <dbReference type="EMBL" id="KAF2245767.1"/>
    </source>
</evidence>
<keyword evidence="3" id="KW-1185">Reference proteome</keyword>
<organism evidence="2 3">
    <name type="scientific">Trematosphaeria pertusa</name>
    <dbReference type="NCBI Taxonomy" id="390896"/>
    <lineage>
        <taxon>Eukaryota</taxon>
        <taxon>Fungi</taxon>
        <taxon>Dikarya</taxon>
        <taxon>Ascomycota</taxon>
        <taxon>Pezizomycotina</taxon>
        <taxon>Dothideomycetes</taxon>
        <taxon>Pleosporomycetidae</taxon>
        <taxon>Pleosporales</taxon>
        <taxon>Massarineae</taxon>
        <taxon>Trematosphaeriaceae</taxon>
        <taxon>Trematosphaeria</taxon>
    </lineage>
</organism>
<gene>
    <name evidence="2" type="ORF">BU26DRAFT_75324</name>
</gene>
<evidence type="ECO:0000313" key="3">
    <source>
        <dbReference type="Proteomes" id="UP000800094"/>
    </source>
</evidence>